<accession>A0A336MDF1</accession>
<gene>
    <name evidence="1" type="primary">CSON013905</name>
</gene>
<dbReference type="VEuPathDB" id="VectorBase:CSON013905"/>
<name>A0A336MDF1_CULSO</name>
<dbReference type="EMBL" id="UFQT01000733">
    <property type="protein sequence ID" value="SSX26813.1"/>
    <property type="molecule type" value="Genomic_DNA"/>
</dbReference>
<organism evidence="1">
    <name type="scientific">Culicoides sonorensis</name>
    <name type="common">Biting midge</name>
    <dbReference type="NCBI Taxonomy" id="179676"/>
    <lineage>
        <taxon>Eukaryota</taxon>
        <taxon>Metazoa</taxon>
        <taxon>Ecdysozoa</taxon>
        <taxon>Arthropoda</taxon>
        <taxon>Hexapoda</taxon>
        <taxon>Insecta</taxon>
        <taxon>Pterygota</taxon>
        <taxon>Neoptera</taxon>
        <taxon>Endopterygota</taxon>
        <taxon>Diptera</taxon>
        <taxon>Nematocera</taxon>
        <taxon>Chironomoidea</taxon>
        <taxon>Ceratopogonidae</taxon>
        <taxon>Ceratopogoninae</taxon>
        <taxon>Culicoides</taxon>
        <taxon>Monoculicoides</taxon>
    </lineage>
</organism>
<proteinExistence type="predicted"/>
<sequence length="321" mass="37995">MNRRYNNKILEIVYPSRVEGWLDAYDVESDKKKVPNEKPWQPLYCVLQQDEQTFTAYCSEELSLADMLFADLPRIRLDKVNRTKVLQFWEAPPTLQEEPEDGTGENGDVTTMSENLQLNMTLQNMQVSIYWLKNLFRLRNFRILPYFFLSSHPNQCKLVIDYFIKPYSELKFNKRMDLMSICCDIMSNEVDLSFNLVYLNKEIIITVMKMECLFSQIEQKTSFQRITKKYHSNYVKHYLNYLNPITEFSGLSNNQICVETKQNTNSNRLVDDIIVECFIIIILNVNNTQKIIILPKFCLILNVKKKYESLIHIRLERSLLA</sequence>
<reference evidence="1" key="1">
    <citation type="submission" date="2018-07" db="EMBL/GenBank/DDBJ databases">
        <authorList>
            <person name="Quirk P.G."/>
            <person name="Krulwich T.A."/>
        </authorList>
    </citation>
    <scope>NUCLEOTIDE SEQUENCE</scope>
</reference>
<evidence type="ECO:0000313" key="1">
    <source>
        <dbReference type="EMBL" id="SSX26813.1"/>
    </source>
</evidence>
<protein>
    <submittedName>
        <fullName evidence="1">CSON013905 protein</fullName>
    </submittedName>
</protein>
<dbReference type="AlphaFoldDB" id="A0A336MDF1"/>